<accession>A0A6A6I099</accession>
<protein>
    <submittedName>
        <fullName evidence="5">S-adenosyl-L-methionine-dependent methyltransferase</fullName>
    </submittedName>
</protein>
<dbReference type="CDD" id="cd02440">
    <property type="entry name" value="AdoMet_MTases"/>
    <property type="match status" value="1"/>
</dbReference>
<dbReference type="RefSeq" id="XP_033678317.1">
    <property type="nucleotide sequence ID" value="XM_033833959.1"/>
</dbReference>
<dbReference type="GO" id="GO:0005737">
    <property type="term" value="C:cytoplasm"/>
    <property type="evidence" value="ECO:0007669"/>
    <property type="project" value="TreeGrafter"/>
</dbReference>
<dbReference type="GO" id="GO:0002098">
    <property type="term" value="P:tRNA wobble uridine modification"/>
    <property type="evidence" value="ECO:0007669"/>
    <property type="project" value="TreeGrafter"/>
</dbReference>
<feature type="compositionally biased region" description="Basic and acidic residues" evidence="3">
    <location>
        <begin position="198"/>
        <end position="210"/>
    </location>
</feature>
<dbReference type="EMBL" id="ML987205">
    <property type="protein sequence ID" value="KAF2243313.1"/>
    <property type="molecule type" value="Genomic_DNA"/>
</dbReference>
<feature type="compositionally biased region" description="Basic residues" evidence="3">
    <location>
        <begin position="188"/>
        <end position="197"/>
    </location>
</feature>
<dbReference type="InterPro" id="IPR013216">
    <property type="entry name" value="Methyltransf_11"/>
</dbReference>
<sequence length="263" mass="29551">MAESDTQGADYEEQHVHSVYEQIASHFSSTRYKPWPIVERFLQELPDGSVGADVGCGNGKYLAVNRNIFIVGSDRYALYQILSTNLIKIAKQHQPHAAIVADSLSLPHPAHSFDFAISIAVIHHLSTPARRVEAVKAVLDLLRPPSAEGSRDGGKALIYVWALEQKDSRRGWDEGHEQDVMVPWVMKGKKEKGSKKGKGQEERDQVVEEGAVKQAEDKTFLRYYHLYKKGELERDIEEAGGEVVQAGYEKDNWWAVAVLKRTN</sequence>
<dbReference type="GO" id="GO:0005634">
    <property type="term" value="C:nucleus"/>
    <property type="evidence" value="ECO:0007669"/>
    <property type="project" value="TreeGrafter"/>
</dbReference>
<dbReference type="InterPro" id="IPR029063">
    <property type="entry name" value="SAM-dependent_MTases_sf"/>
</dbReference>
<keyword evidence="2 5" id="KW-0808">Transferase</keyword>
<dbReference type="PANTHER" id="PTHR13069:SF21">
    <property type="entry name" value="ALKYLATED DNA REPAIR PROTEIN ALKB HOMOLOG 8"/>
    <property type="match status" value="1"/>
</dbReference>
<gene>
    <name evidence="5" type="ORF">BU26DRAFT_570014</name>
</gene>
<reference evidence="5" key="1">
    <citation type="journal article" date="2020" name="Stud. Mycol.">
        <title>101 Dothideomycetes genomes: a test case for predicting lifestyles and emergence of pathogens.</title>
        <authorList>
            <person name="Haridas S."/>
            <person name="Albert R."/>
            <person name="Binder M."/>
            <person name="Bloem J."/>
            <person name="Labutti K."/>
            <person name="Salamov A."/>
            <person name="Andreopoulos B."/>
            <person name="Baker S."/>
            <person name="Barry K."/>
            <person name="Bills G."/>
            <person name="Bluhm B."/>
            <person name="Cannon C."/>
            <person name="Castanera R."/>
            <person name="Culley D."/>
            <person name="Daum C."/>
            <person name="Ezra D."/>
            <person name="Gonzalez J."/>
            <person name="Henrissat B."/>
            <person name="Kuo A."/>
            <person name="Liang C."/>
            <person name="Lipzen A."/>
            <person name="Lutzoni F."/>
            <person name="Magnuson J."/>
            <person name="Mondo S."/>
            <person name="Nolan M."/>
            <person name="Ohm R."/>
            <person name="Pangilinan J."/>
            <person name="Park H.-J."/>
            <person name="Ramirez L."/>
            <person name="Alfaro M."/>
            <person name="Sun H."/>
            <person name="Tritt A."/>
            <person name="Yoshinaga Y."/>
            <person name="Zwiers L.-H."/>
            <person name="Turgeon B."/>
            <person name="Goodwin S."/>
            <person name="Spatafora J."/>
            <person name="Crous P."/>
            <person name="Grigoriev I."/>
        </authorList>
    </citation>
    <scope>NUCLEOTIDE SEQUENCE</scope>
    <source>
        <strain evidence="5">CBS 122368</strain>
    </source>
</reference>
<evidence type="ECO:0000313" key="5">
    <source>
        <dbReference type="EMBL" id="KAF2243313.1"/>
    </source>
</evidence>
<evidence type="ECO:0000259" key="4">
    <source>
        <dbReference type="Pfam" id="PF08241"/>
    </source>
</evidence>
<dbReference type="OrthoDB" id="271595at2759"/>
<dbReference type="PANTHER" id="PTHR13069">
    <property type="entry name" value="ALKYLATED DNA REPAIR PROTEIN ALKB HOMOLOG 8"/>
    <property type="match status" value="1"/>
</dbReference>
<dbReference type="InterPro" id="IPR051422">
    <property type="entry name" value="AlkB_tRNA_MeTrf/Diox"/>
</dbReference>
<dbReference type="GO" id="GO:0000049">
    <property type="term" value="F:tRNA binding"/>
    <property type="evidence" value="ECO:0007669"/>
    <property type="project" value="TreeGrafter"/>
</dbReference>
<dbReference type="FunFam" id="3.40.50.150:FF:000219">
    <property type="entry name" value="tRNA (Carboxymethyluridine(34)-5-O)-methyltransferase"/>
    <property type="match status" value="1"/>
</dbReference>
<organism evidence="5 6">
    <name type="scientific">Trematosphaeria pertusa</name>
    <dbReference type="NCBI Taxonomy" id="390896"/>
    <lineage>
        <taxon>Eukaryota</taxon>
        <taxon>Fungi</taxon>
        <taxon>Dikarya</taxon>
        <taxon>Ascomycota</taxon>
        <taxon>Pezizomycotina</taxon>
        <taxon>Dothideomycetes</taxon>
        <taxon>Pleosporomycetidae</taxon>
        <taxon>Pleosporales</taxon>
        <taxon>Massarineae</taxon>
        <taxon>Trematosphaeriaceae</taxon>
        <taxon>Trematosphaeria</taxon>
    </lineage>
</organism>
<dbReference type="GO" id="GO:0106335">
    <property type="term" value="F:tRNA (5-carboxymethyluridine(34)-5-O)-methyltransferase activity"/>
    <property type="evidence" value="ECO:0007669"/>
    <property type="project" value="TreeGrafter"/>
</dbReference>
<dbReference type="Gene3D" id="3.40.50.150">
    <property type="entry name" value="Vaccinia Virus protein VP39"/>
    <property type="match status" value="1"/>
</dbReference>
<evidence type="ECO:0000313" key="6">
    <source>
        <dbReference type="Proteomes" id="UP000800094"/>
    </source>
</evidence>
<name>A0A6A6I099_9PLEO</name>
<feature type="region of interest" description="Disordered" evidence="3">
    <location>
        <begin position="188"/>
        <end position="210"/>
    </location>
</feature>
<dbReference type="AlphaFoldDB" id="A0A6A6I099"/>
<keyword evidence="1 5" id="KW-0489">Methyltransferase</keyword>
<feature type="domain" description="Methyltransferase type 11" evidence="4">
    <location>
        <begin position="53"/>
        <end position="139"/>
    </location>
</feature>
<evidence type="ECO:0000256" key="1">
    <source>
        <dbReference type="ARBA" id="ARBA00022603"/>
    </source>
</evidence>
<dbReference type="GO" id="GO:0008757">
    <property type="term" value="F:S-adenosylmethionine-dependent methyltransferase activity"/>
    <property type="evidence" value="ECO:0007669"/>
    <property type="project" value="InterPro"/>
</dbReference>
<dbReference type="Proteomes" id="UP000800094">
    <property type="component" value="Unassembled WGS sequence"/>
</dbReference>
<proteinExistence type="predicted"/>
<dbReference type="GeneID" id="54587289"/>
<dbReference type="SUPFAM" id="SSF53335">
    <property type="entry name" value="S-adenosyl-L-methionine-dependent methyltransferases"/>
    <property type="match status" value="1"/>
</dbReference>
<evidence type="ECO:0000256" key="2">
    <source>
        <dbReference type="ARBA" id="ARBA00022679"/>
    </source>
</evidence>
<evidence type="ECO:0000256" key="3">
    <source>
        <dbReference type="SAM" id="MobiDB-lite"/>
    </source>
</evidence>
<keyword evidence="6" id="KW-1185">Reference proteome</keyword>
<dbReference type="GO" id="GO:0030488">
    <property type="term" value="P:tRNA methylation"/>
    <property type="evidence" value="ECO:0007669"/>
    <property type="project" value="TreeGrafter"/>
</dbReference>
<dbReference type="Pfam" id="PF08241">
    <property type="entry name" value="Methyltransf_11"/>
    <property type="match status" value="1"/>
</dbReference>